<dbReference type="RefSeq" id="WP_077378167.1">
    <property type="nucleotide sequence ID" value="NZ_FTPD01000015.1"/>
</dbReference>
<reference evidence="3" key="1">
    <citation type="submission" date="2017-01" db="EMBL/GenBank/DDBJ databases">
        <authorList>
            <person name="Brunel B."/>
        </authorList>
    </citation>
    <scope>NUCLEOTIDE SEQUENCE [LARGE SCALE GENOMIC DNA]</scope>
</reference>
<proteinExistence type="predicted"/>
<evidence type="ECO:0000313" key="2">
    <source>
        <dbReference type="EMBL" id="SIT55607.1"/>
    </source>
</evidence>
<keyword evidence="3" id="KW-1185">Reference proteome</keyword>
<dbReference type="Pfam" id="PF07110">
    <property type="entry name" value="EthD"/>
    <property type="match status" value="1"/>
</dbReference>
<dbReference type="Gene3D" id="3.30.70.100">
    <property type="match status" value="1"/>
</dbReference>
<dbReference type="EMBL" id="FTPD01000015">
    <property type="protein sequence ID" value="SIT55607.1"/>
    <property type="molecule type" value="Genomic_DNA"/>
</dbReference>
<evidence type="ECO:0000259" key="1">
    <source>
        <dbReference type="Pfam" id="PF07110"/>
    </source>
</evidence>
<protein>
    <submittedName>
        <fullName evidence="2">Ethyl tert-butyl ether degradation EthD</fullName>
    </submittedName>
</protein>
<feature type="domain" description="EthD" evidence="1">
    <location>
        <begin position="11"/>
        <end position="99"/>
    </location>
</feature>
<sequence>MIKLSLFLTRRPDLSFEEFSDYWMNIHWPLVKTVPEITENAIRYVQQHNIGAVPGPVTPAPFDGVAEAWFPDMAAVGRVMGSDGWANVVMKDDPNFLDVSKTLVMFSEEKVDFKA</sequence>
<gene>
    <name evidence="2" type="ORF">BQ8794_220171</name>
</gene>
<dbReference type="InterPro" id="IPR011008">
    <property type="entry name" value="Dimeric_a/b-barrel"/>
</dbReference>
<dbReference type="STRING" id="1631249.BQ8794_220171"/>
<dbReference type="AlphaFoldDB" id="A0A1R3V9Z1"/>
<dbReference type="InterPro" id="IPR009799">
    <property type="entry name" value="EthD_dom"/>
</dbReference>
<dbReference type="Proteomes" id="UP000188388">
    <property type="component" value="Unassembled WGS sequence"/>
</dbReference>
<evidence type="ECO:0000313" key="3">
    <source>
        <dbReference type="Proteomes" id="UP000188388"/>
    </source>
</evidence>
<dbReference type="NCBIfam" id="TIGR02118">
    <property type="entry name" value="EthD family reductase"/>
    <property type="match status" value="1"/>
</dbReference>
<accession>A0A1R3V9Z1</accession>
<name>A0A1R3V9Z1_9HYPH</name>
<dbReference type="GO" id="GO:0016491">
    <property type="term" value="F:oxidoreductase activity"/>
    <property type="evidence" value="ECO:0007669"/>
    <property type="project" value="InterPro"/>
</dbReference>
<organism evidence="2 3">
    <name type="scientific">Mesorhizobium prunaredense</name>
    <dbReference type="NCBI Taxonomy" id="1631249"/>
    <lineage>
        <taxon>Bacteria</taxon>
        <taxon>Pseudomonadati</taxon>
        <taxon>Pseudomonadota</taxon>
        <taxon>Alphaproteobacteria</taxon>
        <taxon>Hyphomicrobiales</taxon>
        <taxon>Phyllobacteriaceae</taxon>
        <taxon>Mesorhizobium</taxon>
    </lineage>
</organism>
<dbReference type="SUPFAM" id="SSF54909">
    <property type="entry name" value="Dimeric alpha+beta barrel"/>
    <property type="match status" value="1"/>
</dbReference>